<dbReference type="GO" id="GO:0006811">
    <property type="term" value="P:monoatomic ion transport"/>
    <property type="evidence" value="ECO:0007669"/>
    <property type="project" value="UniProtKB-KW"/>
</dbReference>
<dbReference type="PANTHER" id="PTHR33619:SF3">
    <property type="entry name" value="POLYSACCHARIDE EXPORT PROTEIN GFCE-RELATED"/>
    <property type="match status" value="1"/>
</dbReference>
<dbReference type="GO" id="GO:0009279">
    <property type="term" value="C:cell outer membrane"/>
    <property type="evidence" value="ECO:0007669"/>
    <property type="project" value="UniProtKB-SubCell"/>
</dbReference>
<dbReference type="Pfam" id="PF02563">
    <property type="entry name" value="Poly_export"/>
    <property type="match status" value="1"/>
</dbReference>
<keyword evidence="10" id="KW-0626">Porin</keyword>
<comment type="caution">
    <text evidence="18">The sequence shown here is derived from an EMBL/GenBank/DDBJ whole genome shotgun (WGS) entry which is preliminary data.</text>
</comment>
<feature type="domain" description="Polysaccharide export protein N-terminal" evidence="16">
    <location>
        <begin position="55"/>
        <end position="154"/>
    </location>
</feature>
<evidence type="ECO:0000256" key="4">
    <source>
        <dbReference type="ARBA" id="ARBA00022452"/>
    </source>
</evidence>
<comment type="subcellular location">
    <subcellularLocation>
        <location evidence="1">Cell outer membrane</location>
        <topology evidence="1">Multi-pass membrane protein</topology>
    </subcellularLocation>
</comment>
<evidence type="ECO:0000313" key="18">
    <source>
        <dbReference type="EMBL" id="KAA5230013.1"/>
    </source>
</evidence>
<dbReference type="Gene3D" id="3.10.560.10">
    <property type="entry name" value="Outer membrane lipoprotein wza domain like"/>
    <property type="match status" value="1"/>
</dbReference>
<feature type="domain" description="SLBB" evidence="17">
    <location>
        <begin position="158"/>
        <end position="238"/>
    </location>
</feature>
<accession>A0A7J4YNQ6</accession>
<evidence type="ECO:0000259" key="16">
    <source>
        <dbReference type="Pfam" id="PF02563"/>
    </source>
</evidence>
<evidence type="ECO:0000256" key="7">
    <source>
        <dbReference type="ARBA" id="ARBA00022729"/>
    </source>
</evidence>
<name>A0A7J4YNQ6_9BACE</name>
<keyword evidence="6 15" id="KW-0812">Transmembrane</keyword>
<keyword evidence="21" id="KW-1185">Reference proteome</keyword>
<evidence type="ECO:0000256" key="8">
    <source>
        <dbReference type="ARBA" id="ARBA00023047"/>
    </source>
</evidence>
<dbReference type="PANTHER" id="PTHR33619">
    <property type="entry name" value="POLYSACCHARIDE EXPORT PROTEIN GFCE-RELATED"/>
    <property type="match status" value="1"/>
</dbReference>
<dbReference type="GO" id="GO:0015288">
    <property type="term" value="F:porin activity"/>
    <property type="evidence" value="ECO:0007669"/>
    <property type="project" value="UniProtKB-KW"/>
</dbReference>
<dbReference type="Proteomes" id="UP000440198">
    <property type="component" value="Unassembled WGS sequence"/>
</dbReference>
<evidence type="ECO:0000256" key="14">
    <source>
        <dbReference type="ARBA" id="ARBA00023288"/>
    </source>
</evidence>
<organism evidence="18 20">
    <name type="scientific">Bacteroides finegoldii</name>
    <dbReference type="NCBI Taxonomy" id="338188"/>
    <lineage>
        <taxon>Bacteria</taxon>
        <taxon>Pseudomonadati</taxon>
        <taxon>Bacteroidota</taxon>
        <taxon>Bacteroidia</taxon>
        <taxon>Bacteroidales</taxon>
        <taxon>Bacteroidaceae</taxon>
        <taxon>Bacteroides</taxon>
    </lineage>
</organism>
<dbReference type="InterPro" id="IPR049712">
    <property type="entry name" value="Poly_export"/>
</dbReference>
<keyword evidence="9" id="KW-0406">Ion transport</keyword>
<protein>
    <submittedName>
        <fullName evidence="18">Polysaccharide export protein</fullName>
    </submittedName>
</protein>
<keyword evidence="3" id="KW-0813">Transport</keyword>
<evidence type="ECO:0000256" key="15">
    <source>
        <dbReference type="SAM" id="Phobius"/>
    </source>
</evidence>
<keyword evidence="7" id="KW-0732">Signal</keyword>
<evidence type="ECO:0000256" key="10">
    <source>
        <dbReference type="ARBA" id="ARBA00023114"/>
    </source>
</evidence>
<keyword evidence="12" id="KW-0564">Palmitate</keyword>
<dbReference type="Pfam" id="PF22461">
    <property type="entry name" value="SLBB_2"/>
    <property type="match status" value="1"/>
</dbReference>
<keyword evidence="14" id="KW-0449">Lipoprotein</keyword>
<dbReference type="EMBL" id="VWAG01000014">
    <property type="protein sequence ID" value="KAA5257854.1"/>
    <property type="molecule type" value="Genomic_DNA"/>
</dbReference>
<evidence type="ECO:0000313" key="20">
    <source>
        <dbReference type="Proteomes" id="UP000421791"/>
    </source>
</evidence>
<feature type="transmembrane region" description="Helical" evidence="15">
    <location>
        <begin position="256"/>
        <end position="275"/>
    </location>
</feature>
<evidence type="ECO:0000259" key="17">
    <source>
        <dbReference type="Pfam" id="PF22461"/>
    </source>
</evidence>
<dbReference type="RefSeq" id="WP_007752439.1">
    <property type="nucleotide sequence ID" value="NZ_CAUFJA010000001.1"/>
</dbReference>
<evidence type="ECO:0000256" key="12">
    <source>
        <dbReference type="ARBA" id="ARBA00023139"/>
    </source>
</evidence>
<evidence type="ECO:0000313" key="19">
    <source>
        <dbReference type="EMBL" id="KAA5257854.1"/>
    </source>
</evidence>
<dbReference type="InterPro" id="IPR003715">
    <property type="entry name" value="Poly_export_N"/>
</dbReference>
<evidence type="ECO:0000256" key="5">
    <source>
        <dbReference type="ARBA" id="ARBA00022597"/>
    </source>
</evidence>
<gene>
    <name evidence="19" type="ORF">F2Z09_09675</name>
    <name evidence="18" type="ORF">F2Z22_11010</name>
</gene>
<dbReference type="AlphaFoldDB" id="A0A7J4YNQ6"/>
<keyword evidence="5" id="KW-0762">Sugar transport</keyword>
<evidence type="ECO:0000256" key="1">
    <source>
        <dbReference type="ARBA" id="ARBA00004571"/>
    </source>
</evidence>
<keyword evidence="11 15" id="KW-0472">Membrane</keyword>
<evidence type="ECO:0000313" key="21">
    <source>
        <dbReference type="Proteomes" id="UP000440198"/>
    </source>
</evidence>
<sequence>MNKSLRTHLNVRSLYESLFSCLIAAFLLASCQSYKKVPYLQDAGVVKDINQQENLYDAKIMPKDLLTIVVSCTSPELAMPFNLTVAGPNNISANNYVTSQPSLQTYLVSNEGTVDFPVLGELKIGGLTKKEAEQLIVEKLKPYIKETPIVTVRMVNYKISVLGEVARPGTFTISNEKVNLLEALAMAGDMTVWGVRDNVKLIREGADGKQEIVTLDLNKAETILSPYYWLQQNDIVYVTPNKAKARNSDIGNSTSLWFSATSILVSLASLLVTIFK</sequence>
<dbReference type="Proteomes" id="UP000421791">
    <property type="component" value="Unassembled WGS sequence"/>
</dbReference>
<evidence type="ECO:0000256" key="9">
    <source>
        <dbReference type="ARBA" id="ARBA00023065"/>
    </source>
</evidence>
<evidence type="ECO:0000256" key="13">
    <source>
        <dbReference type="ARBA" id="ARBA00023237"/>
    </source>
</evidence>
<evidence type="ECO:0000256" key="2">
    <source>
        <dbReference type="ARBA" id="ARBA00009450"/>
    </source>
</evidence>
<keyword evidence="13" id="KW-0998">Cell outer membrane</keyword>
<dbReference type="EMBL" id="VWAK01000016">
    <property type="protein sequence ID" value="KAA5230013.1"/>
    <property type="molecule type" value="Genomic_DNA"/>
</dbReference>
<dbReference type="InterPro" id="IPR054765">
    <property type="entry name" value="SLBB_dom"/>
</dbReference>
<keyword evidence="8" id="KW-0625">Polysaccharide transport</keyword>
<keyword evidence="15" id="KW-1133">Transmembrane helix</keyword>
<evidence type="ECO:0000256" key="3">
    <source>
        <dbReference type="ARBA" id="ARBA00022448"/>
    </source>
</evidence>
<dbReference type="GO" id="GO:0015159">
    <property type="term" value="F:polysaccharide transmembrane transporter activity"/>
    <property type="evidence" value="ECO:0007669"/>
    <property type="project" value="InterPro"/>
</dbReference>
<dbReference type="GeneID" id="92988711"/>
<dbReference type="GO" id="GO:0046930">
    <property type="term" value="C:pore complex"/>
    <property type="evidence" value="ECO:0007669"/>
    <property type="project" value="UniProtKB-KW"/>
</dbReference>
<dbReference type="PROSITE" id="PS51257">
    <property type="entry name" value="PROKAR_LIPOPROTEIN"/>
    <property type="match status" value="1"/>
</dbReference>
<evidence type="ECO:0000256" key="6">
    <source>
        <dbReference type="ARBA" id="ARBA00022692"/>
    </source>
</evidence>
<proteinExistence type="inferred from homology"/>
<keyword evidence="4" id="KW-1134">Transmembrane beta strand</keyword>
<comment type="similarity">
    <text evidence="2">Belongs to the BexD/CtrA/VexA family.</text>
</comment>
<evidence type="ECO:0000256" key="11">
    <source>
        <dbReference type="ARBA" id="ARBA00023136"/>
    </source>
</evidence>
<reference evidence="20 21" key="1">
    <citation type="journal article" date="2019" name="Nat. Med.">
        <title>A library of human gut bacterial isolates paired with longitudinal multiomics data enables mechanistic microbiome research.</title>
        <authorList>
            <person name="Poyet M."/>
            <person name="Groussin M."/>
            <person name="Gibbons S.M."/>
            <person name="Avila-Pacheco J."/>
            <person name="Jiang X."/>
            <person name="Kearney S.M."/>
            <person name="Perrotta A.R."/>
            <person name="Berdy B."/>
            <person name="Zhao S."/>
            <person name="Lieberman T.D."/>
            <person name="Swanson P.K."/>
            <person name="Smith M."/>
            <person name="Roesemann S."/>
            <person name="Alexander J.E."/>
            <person name="Rich S.A."/>
            <person name="Livny J."/>
            <person name="Vlamakis H."/>
            <person name="Clish C."/>
            <person name="Bullock K."/>
            <person name="Deik A."/>
            <person name="Scott J."/>
            <person name="Pierce K.A."/>
            <person name="Xavier R.J."/>
            <person name="Alm E.J."/>
        </authorList>
    </citation>
    <scope>NUCLEOTIDE SEQUENCE [LARGE SCALE GENOMIC DNA]</scope>
    <source>
        <strain evidence="19 21">BIOML-A2</strain>
        <strain evidence="18 20">BIOML-A6</strain>
    </source>
</reference>